<feature type="region of interest" description="Disordered" evidence="1">
    <location>
        <begin position="326"/>
        <end position="375"/>
    </location>
</feature>
<protein>
    <submittedName>
        <fullName evidence="2">Uncharacterized protein</fullName>
    </submittedName>
</protein>
<dbReference type="AlphaFoldDB" id="A0A9Q1G0Y9"/>
<evidence type="ECO:0000313" key="3">
    <source>
        <dbReference type="Proteomes" id="UP001152622"/>
    </source>
</evidence>
<keyword evidence="3" id="KW-1185">Reference proteome</keyword>
<comment type="caution">
    <text evidence="2">The sequence shown here is derived from an EMBL/GenBank/DDBJ whole genome shotgun (WGS) entry which is preliminary data.</text>
</comment>
<sequence length="375" mass="40819">MLRAITTQNKTESRSRKEDGAPWDSLGNKSGAAWCLKNKEMKSDSRIRLQLQTYITQRETPLRLLRGGQVHTMPGIDRGEDSGEKQPGHHIGDTLFTPILLSPPQVSRLIPRNSEERLDGTVYADSGSLTPDVDRPEPAWPRALSPRPTHRPSSGLLRPPSIPLWAMQAWNATPGLCSSPVSSASVSPARQGAVSRVLELSDNPPPPTLLPIRLCMLNRARCNKFKKWPTGSKPTPLVAVLTDSCSSQREGRLQVGLTPCAWRRCSTTRGAQLLSIQRSPFAPLSPPPGNSRAELCSTWAGRGGELLPLPAGTVHLWPGRDLLTQVPRYRSPGPRVSGTGATSASEAHAAKTQTNPGQTPTHNTRQHSRTQYSPT</sequence>
<evidence type="ECO:0000313" key="2">
    <source>
        <dbReference type="EMBL" id="KAJ8371408.1"/>
    </source>
</evidence>
<name>A0A9Q1G0Y9_SYNKA</name>
<reference evidence="2" key="1">
    <citation type="journal article" date="2023" name="Science">
        <title>Genome structures resolve the early diversification of teleost fishes.</title>
        <authorList>
            <person name="Parey E."/>
            <person name="Louis A."/>
            <person name="Montfort J."/>
            <person name="Bouchez O."/>
            <person name="Roques C."/>
            <person name="Iampietro C."/>
            <person name="Lluch J."/>
            <person name="Castinel A."/>
            <person name="Donnadieu C."/>
            <person name="Desvignes T."/>
            <person name="Floi Bucao C."/>
            <person name="Jouanno E."/>
            <person name="Wen M."/>
            <person name="Mejri S."/>
            <person name="Dirks R."/>
            <person name="Jansen H."/>
            <person name="Henkel C."/>
            <person name="Chen W.J."/>
            <person name="Zahm M."/>
            <person name="Cabau C."/>
            <person name="Klopp C."/>
            <person name="Thompson A.W."/>
            <person name="Robinson-Rechavi M."/>
            <person name="Braasch I."/>
            <person name="Lecointre G."/>
            <person name="Bobe J."/>
            <person name="Postlethwait J.H."/>
            <person name="Berthelot C."/>
            <person name="Roest Crollius H."/>
            <person name="Guiguen Y."/>
        </authorList>
    </citation>
    <scope>NUCLEOTIDE SEQUENCE</scope>
    <source>
        <strain evidence="2">WJC10195</strain>
    </source>
</reference>
<gene>
    <name evidence="2" type="ORF">SKAU_G00114360</name>
</gene>
<feature type="region of interest" description="Disordered" evidence="1">
    <location>
        <begin position="1"/>
        <end position="24"/>
    </location>
</feature>
<organism evidence="2 3">
    <name type="scientific">Synaphobranchus kaupii</name>
    <name type="common">Kaup's arrowtooth eel</name>
    <dbReference type="NCBI Taxonomy" id="118154"/>
    <lineage>
        <taxon>Eukaryota</taxon>
        <taxon>Metazoa</taxon>
        <taxon>Chordata</taxon>
        <taxon>Craniata</taxon>
        <taxon>Vertebrata</taxon>
        <taxon>Euteleostomi</taxon>
        <taxon>Actinopterygii</taxon>
        <taxon>Neopterygii</taxon>
        <taxon>Teleostei</taxon>
        <taxon>Anguilliformes</taxon>
        <taxon>Synaphobranchidae</taxon>
        <taxon>Synaphobranchus</taxon>
    </lineage>
</organism>
<evidence type="ECO:0000256" key="1">
    <source>
        <dbReference type="SAM" id="MobiDB-lite"/>
    </source>
</evidence>
<proteinExistence type="predicted"/>
<feature type="compositionally biased region" description="Polar residues" evidence="1">
    <location>
        <begin position="339"/>
        <end position="375"/>
    </location>
</feature>
<feature type="compositionally biased region" description="Polar residues" evidence="1">
    <location>
        <begin position="1"/>
        <end position="10"/>
    </location>
</feature>
<dbReference type="EMBL" id="JAINUF010000003">
    <property type="protein sequence ID" value="KAJ8371408.1"/>
    <property type="molecule type" value="Genomic_DNA"/>
</dbReference>
<feature type="compositionally biased region" description="Basic and acidic residues" evidence="1">
    <location>
        <begin position="11"/>
        <end position="20"/>
    </location>
</feature>
<feature type="region of interest" description="Disordered" evidence="1">
    <location>
        <begin position="122"/>
        <end position="155"/>
    </location>
</feature>
<dbReference type="Proteomes" id="UP001152622">
    <property type="component" value="Chromosome 3"/>
</dbReference>
<accession>A0A9Q1G0Y9</accession>